<dbReference type="InterPro" id="IPR036938">
    <property type="entry name" value="PAP2/HPO_sf"/>
</dbReference>
<evidence type="ECO:0000256" key="3">
    <source>
        <dbReference type="ARBA" id="ARBA00047594"/>
    </source>
</evidence>
<dbReference type="EC" id="3.6.1.27" evidence="1"/>
<dbReference type="EMBL" id="JAJHVV010000007">
    <property type="protein sequence ID" value="MCK6264120.1"/>
    <property type="molecule type" value="Genomic_DNA"/>
</dbReference>
<sequence>MSSDSWSTLSDIGAYGLVGVALAVPAYKEDWQGFQQAGLSIATGAAVAFVGKVSIDSERPDGSNNHSFPSGHTTNAFSSATTLYLRYGWEAGLPAYTMATLVGVGRVEADRHYWKDVLAGAAIGVASAWVFTDAFDENVQLVPWIENDSYGVSMRYRW</sequence>
<dbReference type="CDD" id="cd03394">
    <property type="entry name" value="PAP2_like_5"/>
    <property type="match status" value="1"/>
</dbReference>
<proteinExistence type="predicted"/>
<comment type="catalytic activity">
    <reaction evidence="3">
        <text>di-trans,octa-cis-undecaprenyl diphosphate + H2O = di-trans,octa-cis-undecaprenyl phosphate + phosphate + H(+)</text>
        <dbReference type="Rhea" id="RHEA:28094"/>
        <dbReference type="ChEBI" id="CHEBI:15377"/>
        <dbReference type="ChEBI" id="CHEBI:15378"/>
        <dbReference type="ChEBI" id="CHEBI:43474"/>
        <dbReference type="ChEBI" id="CHEBI:58405"/>
        <dbReference type="ChEBI" id="CHEBI:60392"/>
        <dbReference type="EC" id="3.6.1.27"/>
    </reaction>
</comment>
<organism evidence="5 6">
    <name type="scientific">Vibrio amylolyticus</name>
    <dbReference type="NCBI Taxonomy" id="2847292"/>
    <lineage>
        <taxon>Bacteria</taxon>
        <taxon>Pseudomonadati</taxon>
        <taxon>Pseudomonadota</taxon>
        <taxon>Gammaproteobacteria</taxon>
        <taxon>Vibrionales</taxon>
        <taxon>Vibrionaceae</taxon>
        <taxon>Vibrio</taxon>
    </lineage>
</organism>
<dbReference type="InterPro" id="IPR000326">
    <property type="entry name" value="PAP2/HPO"/>
</dbReference>
<dbReference type="PANTHER" id="PTHR14969">
    <property type="entry name" value="SPHINGOSINE-1-PHOSPHATE PHOSPHOHYDROLASE"/>
    <property type="match status" value="1"/>
</dbReference>
<evidence type="ECO:0000256" key="1">
    <source>
        <dbReference type="ARBA" id="ARBA00012374"/>
    </source>
</evidence>
<evidence type="ECO:0000313" key="6">
    <source>
        <dbReference type="Proteomes" id="UP001139559"/>
    </source>
</evidence>
<dbReference type="SMART" id="SM00014">
    <property type="entry name" value="acidPPc"/>
    <property type="match status" value="1"/>
</dbReference>
<gene>
    <name evidence="5" type="ORF">KP803_12640</name>
</gene>
<dbReference type="Pfam" id="PF01569">
    <property type="entry name" value="PAP2"/>
    <property type="match status" value="1"/>
</dbReference>
<dbReference type="AlphaFoldDB" id="A0A9X1XKZ9"/>
<dbReference type="GO" id="GO:0050380">
    <property type="term" value="F:undecaprenyl-diphosphatase activity"/>
    <property type="evidence" value="ECO:0007669"/>
    <property type="project" value="UniProtKB-EC"/>
</dbReference>
<name>A0A9X1XKZ9_9VIBR</name>
<comment type="caution">
    <text evidence="5">The sequence shown here is derived from an EMBL/GenBank/DDBJ whole genome shotgun (WGS) entry which is preliminary data.</text>
</comment>
<evidence type="ECO:0000259" key="4">
    <source>
        <dbReference type="SMART" id="SM00014"/>
    </source>
</evidence>
<dbReference type="Proteomes" id="UP001139559">
    <property type="component" value="Unassembled WGS sequence"/>
</dbReference>
<reference evidence="5" key="1">
    <citation type="submission" date="2021-11" db="EMBL/GenBank/DDBJ databases">
        <title>Vibrio ZSDE26 sp. nov. and Vibrio ZSDZ34 sp. nov., isolated from coastal seawater in Qingdao.</title>
        <authorList>
            <person name="Zhang P."/>
        </authorList>
    </citation>
    <scope>NUCLEOTIDE SEQUENCE</scope>
    <source>
        <strain evidence="5">ZSDE26</strain>
    </source>
</reference>
<dbReference type="Gene3D" id="1.20.144.10">
    <property type="entry name" value="Phosphatidic acid phosphatase type 2/haloperoxidase"/>
    <property type="match status" value="1"/>
</dbReference>
<feature type="domain" description="Phosphatidic acid phosphatase type 2/haloperoxidase" evidence="4">
    <location>
        <begin position="37"/>
        <end position="132"/>
    </location>
</feature>
<evidence type="ECO:0000256" key="2">
    <source>
        <dbReference type="ARBA" id="ARBA00032707"/>
    </source>
</evidence>
<keyword evidence="6" id="KW-1185">Reference proteome</keyword>
<dbReference type="PANTHER" id="PTHR14969:SF13">
    <property type="entry name" value="AT30094P"/>
    <property type="match status" value="1"/>
</dbReference>
<evidence type="ECO:0000313" key="5">
    <source>
        <dbReference type="EMBL" id="MCK6264120.1"/>
    </source>
</evidence>
<dbReference type="SUPFAM" id="SSF48317">
    <property type="entry name" value="Acid phosphatase/Vanadium-dependent haloperoxidase"/>
    <property type="match status" value="1"/>
</dbReference>
<accession>A0A9X1XKZ9</accession>
<protein>
    <recommendedName>
        <fullName evidence="1">undecaprenyl-diphosphate phosphatase</fullName>
        <ecNumber evidence="1">3.6.1.27</ecNumber>
    </recommendedName>
    <alternativeName>
        <fullName evidence="2">Undecaprenyl pyrophosphate phosphatase</fullName>
    </alternativeName>
</protein>